<evidence type="ECO:0000256" key="1">
    <source>
        <dbReference type="SAM" id="Phobius"/>
    </source>
</evidence>
<proteinExistence type="predicted"/>
<keyword evidence="1" id="KW-0472">Membrane</keyword>
<feature type="transmembrane region" description="Helical" evidence="1">
    <location>
        <begin position="29"/>
        <end position="48"/>
    </location>
</feature>
<dbReference type="RefSeq" id="WP_198508891.1">
    <property type="nucleotide sequence ID" value="NZ_JBHSPG010000004.1"/>
</dbReference>
<dbReference type="InterPro" id="IPR020258">
    <property type="entry name" value="Uncharacterised_YbeF"/>
</dbReference>
<dbReference type="EMBL" id="JBHSOZ010000010">
    <property type="protein sequence ID" value="MFC5714358.1"/>
    <property type="molecule type" value="Genomic_DNA"/>
</dbReference>
<feature type="transmembrane region" description="Helical" evidence="1">
    <location>
        <begin position="6"/>
        <end position="22"/>
    </location>
</feature>
<keyword evidence="1" id="KW-1133">Transmembrane helix</keyword>
<sequence length="83" mass="9797">MADLQILFPFLPFFIFAVSVYGTAKLKRFYIMPLAVLIIFPIVSNMLFHTINLPWVIFYTGLSLLASFITWSLRYRFQQKVRT</sequence>
<accession>A0ABW0YUT2</accession>
<gene>
    <name evidence="2" type="ORF">ACFPU1_16530</name>
</gene>
<name>A0ABW0YUT2_9BACI</name>
<evidence type="ECO:0000313" key="2">
    <source>
        <dbReference type="EMBL" id="MFC5714358.1"/>
    </source>
</evidence>
<dbReference type="Proteomes" id="UP001596142">
    <property type="component" value="Unassembled WGS sequence"/>
</dbReference>
<evidence type="ECO:0000313" key="3">
    <source>
        <dbReference type="Proteomes" id="UP001596142"/>
    </source>
</evidence>
<keyword evidence="3" id="KW-1185">Reference proteome</keyword>
<reference evidence="3" key="1">
    <citation type="journal article" date="2019" name="Int. J. Syst. Evol. Microbiol.">
        <title>The Global Catalogue of Microorganisms (GCM) 10K type strain sequencing project: providing services to taxonomists for standard genome sequencing and annotation.</title>
        <authorList>
            <consortium name="The Broad Institute Genomics Platform"/>
            <consortium name="The Broad Institute Genome Sequencing Center for Infectious Disease"/>
            <person name="Wu L."/>
            <person name="Ma J."/>
        </authorList>
    </citation>
    <scope>NUCLEOTIDE SEQUENCE [LARGE SCALE GENOMIC DNA]</scope>
    <source>
        <strain evidence="3">CECT 7184</strain>
    </source>
</reference>
<dbReference type="Pfam" id="PF10852">
    <property type="entry name" value="DUF2651"/>
    <property type="match status" value="1"/>
</dbReference>
<protein>
    <submittedName>
        <fullName evidence="2">DUF2651 family protein</fullName>
    </submittedName>
</protein>
<keyword evidence="1" id="KW-0812">Transmembrane</keyword>
<feature type="transmembrane region" description="Helical" evidence="1">
    <location>
        <begin position="54"/>
        <end position="73"/>
    </location>
</feature>
<comment type="caution">
    <text evidence="2">The sequence shown here is derived from an EMBL/GenBank/DDBJ whole genome shotgun (WGS) entry which is preliminary data.</text>
</comment>
<organism evidence="2 3">
    <name type="scientific">Thalassorhabdus alkalitolerans</name>
    <dbReference type="NCBI Taxonomy" id="2282697"/>
    <lineage>
        <taxon>Bacteria</taxon>
        <taxon>Bacillati</taxon>
        <taxon>Bacillota</taxon>
        <taxon>Bacilli</taxon>
        <taxon>Bacillales</taxon>
        <taxon>Bacillaceae</taxon>
        <taxon>Thalassorhabdus</taxon>
    </lineage>
</organism>